<proteinExistence type="predicted"/>
<organism evidence="1 2">
    <name type="scientific">Melastoma candidum</name>
    <dbReference type="NCBI Taxonomy" id="119954"/>
    <lineage>
        <taxon>Eukaryota</taxon>
        <taxon>Viridiplantae</taxon>
        <taxon>Streptophyta</taxon>
        <taxon>Embryophyta</taxon>
        <taxon>Tracheophyta</taxon>
        <taxon>Spermatophyta</taxon>
        <taxon>Magnoliopsida</taxon>
        <taxon>eudicotyledons</taxon>
        <taxon>Gunneridae</taxon>
        <taxon>Pentapetalae</taxon>
        <taxon>rosids</taxon>
        <taxon>malvids</taxon>
        <taxon>Myrtales</taxon>
        <taxon>Melastomataceae</taxon>
        <taxon>Melastomatoideae</taxon>
        <taxon>Melastomateae</taxon>
        <taxon>Melastoma</taxon>
    </lineage>
</organism>
<accession>A0ACB9QV00</accession>
<name>A0ACB9QV00_9MYRT</name>
<evidence type="ECO:0000313" key="1">
    <source>
        <dbReference type="EMBL" id="KAI4370483.1"/>
    </source>
</evidence>
<protein>
    <submittedName>
        <fullName evidence="1">Uncharacterized protein</fullName>
    </submittedName>
</protein>
<gene>
    <name evidence="1" type="ORF">MLD38_018834</name>
</gene>
<sequence length="633" mass="69455">MRFHGHPASSFLILPLLLSSLLLDVPLLDADLSSDAHALQDFATRVLHARKLDWDSPTRVCHSWVGITCSPDGSRVTAVRLPGFGLYGPIPRNTLGKLDGLKVLSLRSNYLSGDLPDDVPSIPALQYLYLQHNNFSGGIPSSLSTRLSVLDLSHNSFSGSIPETLQSLARLTALKLEGNSISGTIPSLNLPRLKSLNLSSNNLTGSIPGSLHEFPSSSFAGNSLLCGEPLSPCSMIPNPSSTTSQEPAKALRDGNPDGNRKVRTRTIVVIAVGCSLAIFLLVVVILVCCLKKGDGIAVLKRKEVDVGNVTSKDFGSGVQEPEKNKLFFFEGCDYNFDLEDLLRASAEVLGKGSYGTAYKAILDEGTTLVVKRLREVVAGRREFDQQMETVGKAGRHPNIVPLRAYYYSKDEKLLVYEYMPHGSLFARLHDKGQGRTPLDWDSRLKVSLGVAKGIAHIHLETGARCVHGDIKSTNVFLNQENDGCVSDIGLAPLMTFSAAISRSIGYNAPEVFETRKVTQKSDVYSFGVLLLEMLTGKTPLKYAGYDDIIDLPRWVRSVVREEWTAEVFDVELLRYDNVEEEMVQMLQIALACVTRVPDARPRIDEVVKMIEEIRQPDMKDRLSSGTESNVQTP</sequence>
<comment type="caution">
    <text evidence="1">The sequence shown here is derived from an EMBL/GenBank/DDBJ whole genome shotgun (WGS) entry which is preliminary data.</text>
</comment>
<dbReference type="Proteomes" id="UP001057402">
    <property type="component" value="Chromosome 5"/>
</dbReference>
<keyword evidence="2" id="KW-1185">Reference proteome</keyword>
<dbReference type="EMBL" id="CM042884">
    <property type="protein sequence ID" value="KAI4370483.1"/>
    <property type="molecule type" value="Genomic_DNA"/>
</dbReference>
<evidence type="ECO:0000313" key="2">
    <source>
        <dbReference type="Proteomes" id="UP001057402"/>
    </source>
</evidence>
<reference evidence="2" key="1">
    <citation type="journal article" date="2023" name="Front. Plant Sci.">
        <title>Chromosomal-level genome assembly of Melastoma candidum provides insights into trichome evolution.</title>
        <authorList>
            <person name="Zhong Y."/>
            <person name="Wu W."/>
            <person name="Sun C."/>
            <person name="Zou P."/>
            <person name="Liu Y."/>
            <person name="Dai S."/>
            <person name="Zhou R."/>
        </authorList>
    </citation>
    <scope>NUCLEOTIDE SEQUENCE [LARGE SCALE GENOMIC DNA]</scope>
</reference>